<dbReference type="PANTHER" id="PTHR35337:SF1">
    <property type="entry name" value="SLR1478 PROTEIN"/>
    <property type="match status" value="1"/>
</dbReference>
<feature type="transmembrane region" description="Helical" evidence="1">
    <location>
        <begin position="423"/>
        <end position="444"/>
    </location>
</feature>
<evidence type="ECO:0000313" key="2">
    <source>
        <dbReference type="EMBL" id="GAA5055010.1"/>
    </source>
</evidence>
<keyword evidence="1" id="KW-0472">Membrane</keyword>
<dbReference type="Pfam" id="PF01944">
    <property type="entry name" value="SpoIIM"/>
    <property type="match status" value="1"/>
</dbReference>
<sequence>MKFSDASSSVRAILLSRPATILPVFLAGTSASMVAQSVPIVGVVLAYLLLLGTDRIESVFAAIQGVDFSQSNPTEAETERIAEALMQLFTPKTIAILVLSVIGALVVGLIARAIAEAAQVHTTTAALRNEPALPSGVAGANNDWWTFIKLSVVRALTFLLLLSPIGLLAYFATTVNSMLILLVFLGGFLLIPVGFVVYLLFMFVPQAIVIDDVGVRTGIRRSGSFVWNNKARVGAYLVIVIGLVGVLGFVSFFFQLLGVGQLLGIAVAFFLIPTLGLLKTALYLDEQPLEHGARGSVRGAFRRGLGELKSFVFGRFELVIASTALFAAGTAGGWFATSQFALESLQTDVSQNVFGAIPVDTFVMLTANNWLVSISAAFSGLAFGAPTVVALLFNGLIVGAVVGLLPDTSIAVALIAPHGIIEIPALSIAGALGLHLGGTAWSYIRSSATATDLAGELSRAYYILLGLLPVFIVAAFIEAFVTWWFAAALT</sequence>
<feature type="transmembrane region" description="Helical" evidence="1">
    <location>
        <begin position="94"/>
        <end position="115"/>
    </location>
</feature>
<feature type="transmembrane region" description="Helical" evidence="1">
    <location>
        <begin position="460"/>
        <end position="486"/>
    </location>
</feature>
<feature type="transmembrane region" description="Helical" evidence="1">
    <location>
        <begin position="21"/>
        <end position="50"/>
    </location>
</feature>
<dbReference type="GeneID" id="68613359"/>
<name>A0AAV3UKZ1_9EURY</name>
<feature type="transmembrane region" description="Helical" evidence="1">
    <location>
        <begin position="178"/>
        <end position="201"/>
    </location>
</feature>
<feature type="transmembrane region" description="Helical" evidence="1">
    <location>
        <begin position="262"/>
        <end position="284"/>
    </location>
</feature>
<feature type="transmembrane region" description="Helical" evidence="1">
    <location>
        <begin position="391"/>
        <end position="417"/>
    </location>
</feature>
<evidence type="ECO:0000256" key="1">
    <source>
        <dbReference type="SAM" id="Phobius"/>
    </source>
</evidence>
<dbReference type="PANTHER" id="PTHR35337">
    <property type="entry name" value="SLR1478 PROTEIN"/>
    <property type="match status" value="1"/>
</dbReference>
<gene>
    <name evidence="2" type="ORF">GCM10025751_34250</name>
</gene>
<reference evidence="2 3" key="1">
    <citation type="journal article" date="2019" name="Int. J. Syst. Evol. Microbiol.">
        <title>The Global Catalogue of Microorganisms (GCM) 10K type strain sequencing project: providing services to taxonomists for standard genome sequencing and annotation.</title>
        <authorList>
            <consortium name="The Broad Institute Genomics Platform"/>
            <consortium name="The Broad Institute Genome Sequencing Center for Infectious Disease"/>
            <person name="Wu L."/>
            <person name="Ma J."/>
        </authorList>
    </citation>
    <scope>NUCLEOTIDE SEQUENCE [LARGE SCALE GENOMIC DNA]</scope>
    <source>
        <strain evidence="2 3">JCM 17504</strain>
    </source>
</reference>
<dbReference type="InterPro" id="IPR002798">
    <property type="entry name" value="SpoIIM-like"/>
</dbReference>
<keyword evidence="3" id="KW-1185">Reference proteome</keyword>
<feature type="transmembrane region" description="Helical" evidence="1">
    <location>
        <begin position="152"/>
        <end position="172"/>
    </location>
</feature>
<feature type="transmembrane region" description="Helical" evidence="1">
    <location>
        <begin position="233"/>
        <end position="256"/>
    </location>
</feature>
<keyword evidence="1" id="KW-0812">Transmembrane</keyword>
<dbReference type="Proteomes" id="UP001501729">
    <property type="component" value="Unassembled WGS sequence"/>
</dbReference>
<evidence type="ECO:0008006" key="4">
    <source>
        <dbReference type="Google" id="ProtNLM"/>
    </source>
</evidence>
<comment type="caution">
    <text evidence="2">The sequence shown here is derived from an EMBL/GenBank/DDBJ whole genome shotgun (WGS) entry which is preliminary data.</text>
</comment>
<proteinExistence type="predicted"/>
<feature type="transmembrane region" description="Helical" evidence="1">
    <location>
        <begin position="318"/>
        <end position="342"/>
    </location>
</feature>
<keyword evidence="1" id="KW-1133">Transmembrane helix</keyword>
<dbReference type="RefSeq" id="WP_227773178.1">
    <property type="nucleotide sequence ID" value="NZ_BAABKX010000014.1"/>
</dbReference>
<organism evidence="2 3">
    <name type="scientific">Haladaptatus pallidirubidus</name>
    <dbReference type="NCBI Taxonomy" id="1008152"/>
    <lineage>
        <taxon>Archaea</taxon>
        <taxon>Methanobacteriati</taxon>
        <taxon>Methanobacteriota</taxon>
        <taxon>Stenosarchaea group</taxon>
        <taxon>Halobacteria</taxon>
        <taxon>Halobacteriales</taxon>
        <taxon>Haladaptataceae</taxon>
        <taxon>Haladaptatus</taxon>
    </lineage>
</organism>
<dbReference type="AlphaFoldDB" id="A0AAV3UKZ1"/>
<feature type="transmembrane region" description="Helical" evidence="1">
    <location>
        <begin position="362"/>
        <end position="384"/>
    </location>
</feature>
<accession>A0AAV3UKZ1</accession>
<dbReference type="EMBL" id="BAABKX010000014">
    <property type="protein sequence ID" value="GAA5055010.1"/>
    <property type="molecule type" value="Genomic_DNA"/>
</dbReference>
<evidence type="ECO:0000313" key="3">
    <source>
        <dbReference type="Proteomes" id="UP001501729"/>
    </source>
</evidence>
<protein>
    <recommendedName>
        <fullName evidence="4">Stage II sporulation protein M</fullName>
    </recommendedName>
</protein>